<keyword evidence="1" id="KW-0472">Membrane</keyword>
<dbReference type="PANTHER" id="PTHR39669">
    <property type="entry name" value="MEMBRANE-ASSOCIATED PROTEIN"/>
    <property type="match status" value="1"/>
</dbReference>
<reference evidence="2 3" key="2">
    <citation type="journal article" date="2011" name="Genome Res.">
        <title>Chromosome and gene copy number variation allow major structural change between species and strains of Leishmania.</title>
        <authorList>
            <person name="Rogers M.B."/>
            <person name="Hilley J.D."/>
            <person name="Dickens N.J."/>
            <person name="Wilkes J."/>
            <person name="Bates P.A."/>
            <person name="Depledge D.P."/>
            <person name="Harris D."/>
            <person name="Her Y."/>
            <person name="Herzyk P."/>
            <person name="Imamura H."/>
            <person name="Otto T.D."/>
            <person name="Sanders M."/>
            <person name="Seeger K."/>
            <person name="Dujardin J.C."/>
            <person name="Berriman M."/>
            <person name="Smith D.F."/>
            <person name="Hertz-Fowler C."/>
            <person name="Mottram J.C."/>
        </authorList>
    </citation>
    <scope>NUCLEOTIDE SEQUENCE [LARGE SCALE GENOMIC DNA]</scope>
    <source>
        <strain evidence="3">MHOM/IL/81/Friedlin</strain>
    </source>
</reference>
<dbReference type="KEGG" id="lma:LMJF_19_0570"/>
<keyword evidence="1" id="KW-0812">Transmembrane</keyword>
<keyword evidence="1" id="KW-1133">Transmembrane helix</keyword>
<dbReference type="VEuPathDB" id="TriTrypDB:LmjF.19.0570"/>
<dbReference type="GeneID" id="5651155"/>
<feature type="transmembrane region" description="Helical" evidence="1">
    <location>
        <begin position="244"/>
        <end position="269"/>
    </location>
</feature>
<dbReference type="OMA" id="NETITHY"/>
<dbReference type="HOGENOM" id="CLU_444501_0_0_1"/>
<protein>
    <submittedName>
        <fullName evidence="2">Uncharacterized protein</fullName>
    </submittedName>
</protein>
<dbReference type="VEuPathDB" id="TriTrypDB:LMJSD75_190010800"/>
<dbReference type="EMBL" id="FR796415">
    <property type="protein sequence ID" value="CAJ07141.1"/>
    <property type="molecule type" value="Genomic_DNA"/>
</dbReference>
<dbReference type="RefSeq" id="XP_001682633.1">
    <property type="nucleotide sequence ID" value="XM_001682581.1"/>
</dbReference>
<organism evidence="2 3">
    <name type="scientific">Leishmania major</name>
    <dbReference type="NCBI Taxonomy" id="5664"/>
    <lineage>
        <taxon>Eukaryota</taxon>
        <taxon>Discoba</taxon>
        <taxon>Euglenozoa</taxon>
        <taxon>Kinetoplastea</taxon>
        <taxon>Metakinetoplastina</taxon>
        <taxon>Trypanosomatida</taxon>
        <taxon>Trypanosomatidae</taxon>
        <taxon>Leishmaniinae</taxon>
        <taxon>Leishmania</taxon>
    </lineage>
</organism>
<dbReference type="VEuPathDB" id="TriTrypDB:LMJFC_190011500"/>
<evidence type="ECO:0000313" key="3">
    <source>
        <dbReference type="Proteomes" id="UP000000542"/>
    </source>
</evidence>
<dbReference type="InParanoid" id="Q4QDG5"/>
<proteinExistence type="predicted"/>
<reference evidence="2 3" key="1">
    <citation type="journal article" date="2005" name="Science">
        <title>The genome of the kinetoplastid parasite, Leishmania major.</title>
        <authorList>
            <person name="Ivens A.C."/>
            <person name="Peacock C.S."/>
            <person name="Worthey E.A."/>
            <person name="Murphy L."/>
            <person name="Aggarwal G."/>
            <person name="Berriman M."/>
            <person name="Sisk E."/>
            <person name="Rajandream M.A."/>
            <person name="Adlem E."/>
            <person name="Aert R."/>
            <person name="Anupama A."/>
            <person name="Apostolou Z."/>
            <person name="Attipoe P."/>
            <person name="Bason N."/>
            <person name="Bauser C."/>
            <person name="Beck A."/>
            <person name="Beverley S.M."/>
            <person name="Bianchettin G."/>
            <person name="Borzym K."/>
            <person name="Bothe G."/>
            <person name="Bruschi C.V."/>
            <person name="Collins M."/>
            <person name="Cadag E."/>
            <person name="Ciarloni L."/>
            <person name="Clayton C."/>
            <person name="Coulson R.M."/>
            <person name="Cronin A."/>
            <person name="Cruz A.K."/>
            <person name="Davies R.M."/>
            <person name="De Gaudenzi J."/>
            <person name="Dobson D.E."/>
            <person name="Duesterhoeft A."/>
            <person name="Fazelina G."/>
            <person name="Fosker N."/>
            <person name="Frasch A.C."/>
            <person name="Fraser A."/>
            <person name="Fuchs M."/>
            <person name="Gabel C."/>
            <person name="Goble A."/>
            <person name="Goffeau A."/>
            <person name="Harris D."/>
            <person name="Hertz-Fowler C."/>
            <person name="Hilbert H."/>
            <person name="Horn D."/>
            <person name="Huang Y."/>
            <person name="Klages S."/>
            <person name="Knights A."/>
            <person name="Kube M."/>
            <person name="Larke N."/>
            <person name="Litvin L."/>
            <person name="Lord A."/>
            <person name="Louie T."/>
            <person name="Marra M."/>
            <person name="Masuy D."/>
            <person name="Matthews K."/>
            <person name="Michaeli S."/>
            <person name="Mottram J.C."/>
            <person name="Muller-Auer S."/>
            <person name="Munden H."/>
            <person name="Nelson S."/>
            <person name="Norbertczak H."/>
            <person name="Oliver K."/>
            <person name="O'neil S."/>
            <person name="Pentony M."/>
            <person name="Pohl T.M."/>
            <person name="Price C."/>
            <person name="Purnelle B."/>
            <person name="Quail M.A."/>
            <person name="Rabbinowitsch E."/>
            <person name="Reinhardt R."/>
            <person name="Rieger M."/>
            <person name="Rinta J."/>
            <person name="Robben J."/>
            <person name="Robertson L."/>
            <person name="Ruiz J.C."/>
            <person name="Rutter S."/>
            <person name="Saunders D."/>
            <person name="Schafer M."/>
            <person name="Schein J."/>
            <person name="Schwartz D.C."/>
            <person name="Seeger K."/>
            <person name="Seyler A."/>
            <person name="Sharp S."/>
            <person name="Shin H."/>
            <person name="Sivam D."/>
            <person name="Squares R."/>
            <person name="Squares S."/>
            <person name="Tosato V."/>
            <person name="Vogt C."/>
            <person name="Volckaert G."/>
            <person name="Wambutt R."/>
            <person name="Warren T."/>
            <person name="Wedler H."/>
            <person name="Woodward J."/>
            <person name="Zhou S."/>
            <person name="Zimmermann W."/>
            <person name="Smith D.F."/>
            <person name="Blackwell J.M."/>
            <person name="Stuart K.D."/>
            <person name="Barrell B."/>
            <person name="Myler P.J."/>
        </authorList>
    </citation>
    <scope>NUCLEOTIDE SEQUENCE [LARGE SCALE GENOMIC DNA]</scope>
    <source>
        <strain evidence="3">MHOM/IL/81/Friedlin</strain>
    </source>
</reference>
<feature type="transmembrane region" description="Helical" evidence="1">
    <location>
        <begin position="146"/>
        <end position="167"/>
    </location>
</feature>
<feature type="transmembrane region" description="Helical" evidence="1">
    <location>
        <begin position="512"/>
        <end position="532"/>
    </location>
</feature>
<keyword evidence="3" id="KW-1185">Reference proteome</keyword>
<dbReference type="Proteomes" id="UP000000542">
    <property type="component" value="Chromosome 19"/>
</dbReference>
<gene>
    <name evidence="2" type="ORF">LMJF_19_0570</name>
</gene>
<evidence type="ECO:0000256" key="1">
    <source>
        <dbReference type="SAM" id="Phobius"/>
    </source>
</evidence>
<evidence type="ECO:0000313" key="2">
    <source>
        <dbReference type="EMBL" id="CAJ07141.1"/>
    </source>
</evidence>
<feature type="transmembrane region" description="Helical" evidence="1">
    <location>
        <begin position="98"/>
        <end position="125"/>
    </location>
</feature>
<sequence>MVCPFSCPPLPAPSLNSSHLSLPKKQRLTARAHTPTHKMAKTTLLVCALLALVMCLAATAVSAQQSLACQMVWQAPSPNNSLLECLGNTDRIRSQWPYYLYPAFAALIFIFTVIGLPILFCCHCCSCCEAYVKPKAETDLGVARCCLWMLIVISVLVACGVCVLLVYGSVLLEQAATQIIHDTEYRTLNYFNDIRANITMLLTNYSADPPIPPSIDLRTFDAVNDDITHYVHLARNNYLQYFRAAEIVVCCVGSVGVFLMLCMLVFVLCRCNGICPIAWSCLYFVFALAFALLAVLFTICIYVLSAGCGEVGLQRGREPGVFQWYLVPWCEKQFNFQALRAQVQSQEQQVSQSACAELLNFCDNDPHYSLETKNHIFMCGNSITDKSQCDSLDDVVDVVLSTYVKPMLTNTLCANQTGMEYLEKCTVRLCSSRCVNYEALDLHARTYAIQILQAADFAANASTALSYVWPLLDCNFIIDKIANTVETQSYNSSFTTQSEYVRSCSAVRTSSVMLGTGFFVGALMFIVGIYVIHRGSRITVPVNKEKDF</sequence>
<dbReference type="AlphaFoldDB" id="Q4QDG5"/>
<dbReference type="PANTHER" id="PTHR39669:SF2">
    <property type="entry name" value="MEMBRANE-ASSOCIATED PROTEIN"/>
    <property type="match status" value="1"/>
</dbReference>
<dbReference type="VEuPathDB" id="TriTrypDB:LMJLV39_000012300"/>
<feature type="transmembrane region" description="Helical" evidence="1">
    <location>
        <begin position="281"/>
        <end position="304"/>
    </location>
</feature>
<dbReference type="eggNOG" id="ENOG502RXD6">
    <property type="taxonomic scope" value="Eukaryota"/>
</dbReference>
<name>Q4QDG5_LEIMA</name>
<accession>Q4QDG5</accession>